<protein>
    <recommendedName>
        <fullName evidence="6">Small ribosomal subunit protein uS10m</fullName>
    </recommendedName>
    <alternativeName>
        <fullName evidence="7">28S ribosomal protein S10, mitochondrial</fullName>
    </alternativeName>
</protein>
<gene>
    <name evidence="10" type="ORF">KP79_PYT10010</name>
</gene>
<dbReference type="SMART" id="SM00360">
    <property type="entry name" value="RRM"/>
    <property type="match status" value="2"/>
</dbReference>
<dbReference type="Gene3D" id="3.30.70.600">
    <property type="entry name" value="Ribosomal protein S10 domain"/>
    <property type="match status" value="1"/>
</dbReference>
<dbReference type="AlphaFoldDB" id="A0A210QMN4"/>
<reference evidence="10 11" key="1">
    <citation type="journal article" date="2017" name="Nat. Ecol. Evol.">
        <title>Scallop genome provides insights into evolution of bilaterian karyotype and development.</title>
        <authorList>
            <person name="Wang S."/>
            <person name="Zhang J."/>
            <person name="Jiao W."/>
            <person name="Li J."/>
            <person name="Xun X."/>
            <person name="Sun Y."/>
            <person name="Guo X."/>
            <person name="Huan P."/>
            <person name="Dong B."/>
            <person name="Zhang L."/>
            <person name="Hu X."/>
            <person name="Sun X."/>
            <person name="Wang J."/>
            <person name="Zhao C."/>
            <person name="Wang Y."/>
            <person name="Wang D."/>
            <person name="Huang X."/>
            <person name="Wang R."/>
            <person name="Lv J."/>
            <person name="Li Y."/>
            <person name="Zhang Z."/>
            <person name="Liu B."/>
            <person name="Lu W."/>
            <person name="Hui Y."/>
            <person name="Liang J."/>
            <person name="Zhou Z."/>
            <person name="Hou R."/>
            <person name="Li X."/>
            <person name="Liu Y."/>
            <person name="Li H."/>
            <person name="Ning X."/>
            <person name="Lin Y."/>
            <person name="Zhao L."/>
            <person name="Xing Q."/>
            <person name="Dou J."/>
            <person name="Li Y."/>
            <person name="Mao J."/>
            <person name="Guo H."/>
            <person name="Dou H."/>
            <person name="Li T."/>
            <person name="Mu C."/>
            <person name="Jiang W."/>
            <person name="Fu Q."/>
            <person name="Fu X."/>
            <person name="Miao Y."/>
            <person name="Liu J."/>
            <person name="Yu Q."/>
            <person name="Li R."/>
            <person name="Liao H."/>
            <person name="Li X."/>
            <person name="Kong Y."/>
            <person name="Jiang Z."/>
            <person name="Chourrout D."/>
            <person name="Li R."/>
            <person name="Bao Z."/>
        </authorList>
    </citation>
    <scope>NUCLEOTIDE SEQUENCE [LARGE SCALE GENOMIC DNA]</scope>
    <source>
        <strain evidence="10 11">PY_sf001</strain>
    </source>
</reference>
<dbReference type="InterPro" id="IPR000504">
    <property type="entry name" value="RRM_dom"/>
</dbReference>
<evidence type="ECO:0000256" key="1">
    <source>
        <dbReference type="ARBA" id="ARBA00004173"/>
    </source>
</evidence>
<dbReference type="InterPro" id="IPR035979">
    <property type="entry name" value="RBD_domain_sf"/>
</dbReference>
<dbReference type="Pfam" id="PF00338">
    <property type="entry name" value="Ribosomal_S10"/>
    <property type="match status" value="1"/>
</dbReference>
<comment type="subcellular location">
    <subcellularLocation>
        <location evidence="1">Mitochondrion</location>
    </subcellularLocation>
</comment>
<evidence type="ECO:0000256" key="2">
    <source>
        <dbReference type="ARBA" id="ARBA00007102"/>
    </source>
</evidence>
<dbReference type="OrthoDB" id="366214at2759"/>
<dbReference type="CDD" id="cd00590">
    <property type="entry name" value="RRM_SF"/>
    <property type="match status" value="1"/>
</dbReference>
<dbReference type="GO" id="GO:0006412">
    <property type="term" value="P:translation"/>
    <property type="evidence" value="ECO:0007669"/>
    <property type="project" value="InterPro"/>
</dbReference>
<evidence type="ECO:0000256" key="3">
    <source>
        <dbReference type="ARBA" id="ARBA00022980"/>
    </source>
</evidence>
<dbReference type="PANTHER" id="PTHR13334">
    <property type="entry name" value="MITOCHONDRIAL 28S RIBOSOMAL PROTEIN S10"/>
    <property type="match status" value="1"/>
</dbReference>
<dbReference type="Proteomes" id="UP000242188">
    <property type="component" value="Unassembled WGS sequence"/>
</dbReference>
<name>A0A210QMN4_MIZYE</name>
<sequence length="375" mass="42446">MMAALRRCLSKLRINCSRYALYQSGLKQKDTQLPRPLTSYANEGNSQIIHPASSALTNFCRTCTTSAASENKYQLLRIENLPKLISKSDVETFLEKHGAVDCRKQGIRAIVKFSKPEMVYTAADNLNGIVFEGFQLKVMASENKCKLRILNVPEEWDAAELEQLCKPYGEVLDTSISSVWLANFNSALDMETAASVLQGSTFENTVIRAKACKLDSREKGPGPYDVFRQRDYTPRVTDDTQDMTTESDGTDELYRSVVLEVKSHDVAVLNSYTAFVKITTRFLNINVVKIYTPPKAISKYTLLKSVHIYKKHRVQYEMRTNFRVIELEKLTGSTANTFLEYIERNLPEGVAMKVTKFELQTLPEHIVPPQPELTA</sequence>
<dbReference type="SMART" id="SM01403">
    <property type="entry name" value="Ribosomal_S10"/>
    <property type="match status" value="1"/>
</dbReference>
<dbReference type="SUPFAM" id="SSF54928">
    <property type="entry name" value="RNA-binding domain, RBD"/>
    <property type="match status" value="1"/>
</dbReference>
<dbReference type="InterPro" id="IPR036838">
    <property type="entry name" value="Ribosomal_uS10_dom_sf"/>
</dbReference>
<dbReference type="InterPro" id="IPR001848">
    <property type="entry name" value="Ribosomal_uS10"/>
</dbReference>
<organism evidence="10 11">
    <name type="scientific">Mizuhopecten yessoensis</name>
    <name type="common">Japanese scallop</name>
    <name type="synonym">Patinopecten yessoensis</name>
    <dbReference type="NCBI Taxonomy" id="6573"/>
    <lineage>
        <taxon>Eukaryota</taxon>
        <taxon>Metazoa</taxon>
        <taxon>Spiralia</taxon>
        <taxon>Lophotrochozoa</taxon>
        <taxon>Mollusca</taxon>
        <taxon>Bivalvia</taxon>
        <taxon>Autobranchia</taxon>
        <taxon>Pteriomorphia</taxon>
        <taxon>Pectinida</taxon>
        <taxon>Pectinoidea</taxon>
        <taxon>Pectinidae</taxon>
        <taxon>Mizuhopecten</taxon>
    </lineage>
</organism>
<accession>A0A210QMN4</accession>
<dbReference type="GO" id="GO:0003723">
    <property type="term" value="F:RNA binding"/>
    <property type="evidence" value="ECO:0007669"/>
    <property type="project" value="UniProtKB-UniRule"/>
</dbReference>
<evidence type="ECO:0000313" key="11">
    <source>
        <dbReference type="Proteomes" id="UP000242188"/>
    </source>
</evidence>
<keyword evidence="5" id="KW-0687">Ribonucleoprotein</keyword>
<keyword evidence="11" id="KW-1185">Reference proteome</keyword>
<proteinExistence type="inferred from homology"/>
<comment type="similarity">
    <text evidence="2">Belongs to the universal ribosomal protein uS10 family.</text>
</comment>
<dbReference type="PANTHER" id="PTHR13334:SF4">
    <property type="entry name" value="SMALL RIBOSOMAL SUBUNIT PROTEIN US10M"/>
    <property type="match status" value="1"/>
</dbReference>
<dbReference type="InterPro" id="IPR027486">
    <property type="entry name" value="Ribosomal_uS10_dom"/>
</dbReference>
<dbReference type="EMBL" id="NEDP02002839">
    <property type="protein sequence ID" value="OWF49994.1"/>
    <property type="molecule type" value="Genomic_DNA"/>
</dbReference>
<evidence type="ECO:0000256" key="5">
    <source>
        <dbReference type="ARBA" id="ARBA00023274"/>
    </source>
</evidence>
<dbReference type="Gene3D" id="3.30.70.330">
    <property type="match status" value="2"/>
</dbReference>
<feature type="domain" description="RRM" evidence="9">
    <location>
        <begin position="74"/>
        <end position="143"/>
    </location>
</feature>
<evidence type="ECO:0000256" key="8">
    <source>
        <dbReference type="PROSITE-ProRule" id="PRU00176"/>
    </source>
</evidence>
<evidence type="ECO:0000259" key="9">
    <source>
        <dbReference type="PROSITE" id="PS50102"/>
    </source>
</evidence>
<dbReference type="SUPFAM" id="SSF54999">
    <property type="entry name" value="Ribosomal protein S10"/>
    <property type="match status" value="1"/>
</dbReference>
<keyword evidence="3 10" id="KW-0689">Ribosomal protein</keyword>
<comment type="caution">
    <text evidence="10">The sequence shown here is derived from an EMBL/GenBank/DDBJ whole genome shotgun (WGS) entry which is preliminary data.</text>
</comment>
<dbReference type="GO" id="GO:0003735">
    <property type="term" value="F:structural constituent of ribosome"/>
    <property type="evidence" value="ECO:0007669"/>
    <property type="project" value="InterPro"/>
</dbReference>
<dbReference type="GO" id="GO:0005763">
    <property type="term" value="C:mitochondrial small ribosomal subunit"/>
    <property type="evidence" value="ECO:0007669"/>
    <property type="project" value="InterPro"/>
</dbReference>
<dbReference type="STRING" id="6573.A0A210QMN4"/>
<evidence type="ECO:0000313" key="10">
    <source>
        <dbReference type="EMBL" id="OWF49994.1"/>
    </source>
</evidence>
<dbReference type="InterPro" id="IPR040055">
    <property type="entry name" value="Ribosomal_uS10m"/>
</dbReference>
<evidence type="ECO:0000256" key="6">
    <source>
        <dbReference type="ARBA" id="ARBA00035261"/>
    </source>
</evidence>
<dbReference type="HAMAP" id="MF_00508">
    <property type="entry name" value="Ribosomal_uS10"/>
    <property type="match status" value="1"/>
</dbReference>
<evidence type="ECO:0000256" key="4">
    <source>
        <dbReference type="ARBA" id="ARBA00023128"/>
    </source>
</evidence>
<dbReference type="PROSITE" id="PS50102">
    <property type="entry name" value="RRM"/>
    <property type="match status" value="1"/>
</dbReference>
<dbReference type="InterPro" id="IPR012677">
    <property type="entry name" value="Nucleotide-bd_a/b_plait_sf"/>
</dbReference>
<keyword evidence="4" id="KW-0496">Mitochondrion</keyword>
<evidence type="ECO:0000256" key="7">
    <source>
        <dbReference type="ARBA" id="ARBA00035544"/>
    </source>
</evidence>
<keyword evidence="8" id="KW-0694">RNA-binding</keyword>